<name>J4H5J5_9APHY</name>
<accession>J4H5J5</accession>
<dbReference type="Proteomes" id="UP000006352">
    <property type="component" value="Unassembled WGS sequence"/>
</dbReference>
<reference evidence="1 2" key="1">
    <citation type="journal article" date="2012" name="Appl. Environ. Microbiol.">
        <title>Short-read sequencing for genomic analysis of the brown rot fungus Fibroporia radiculosa.</title>
        <authorList>
            <person name="Tang J.D."/>
            <person name="Perkins A.D."/>
            <person name="Sonstegard T.S."/>
            <person name="Schroeder S.G."/>
            <person name="Burgess S.C."/>
            <person name="Diehl S.V."/>
        </authorList>
    </citation>
    <scope>NUCLEOTIDE SEQUENCE [LARGE SCALE GENOMIC DNA]</scope>
    <source>
        <strain evidence="1 2">TFFH 294</strain>
    </source>
</reference>
<organism evidence="1 2">
    <name type="scientific">Fibroporia radiculosa</name>
    <dbReference type="NCBI Taxonomy" id="599839"/>
    <lineage>
        <taxon>Eukaryota</taxon>
        <taxon>Fungi</taxon>
        <taxon>Dikarya</taxon>
        <taxon>Basidiomycota</taxon>
        <taxon>Agaricomycotina</taxon>
        <taxon>Agaricomycetes</taxon>
        <taxon>Polyporales</taxon>
        <taxon>Fibroporiaceae</taxon>
        <taxon>Fibroporia</taxon>
    </lineage>
</organism>
<evidence type="ECO:0008006" key="3">
    <source>
        <dbReference type="Google" id="ProtNLM"/>
    </source>
</evidence>
<proteinExistence type="predicted"/>
<protein>
    <recommendedName>
        <fullName evidence="3">F-box domain-containing protein</fullName>
    </recommendedName>
</protein>
<dbReference type="HOGENOM" id="CLU_547497_0_0_1"/>
<gene>
    <name evidence="1" type="ORF">FIBRA_09154</name>
</gene>
<dbReference type="OrthoDB" id="2788229at2759"/>
<dbReference type="EMBL" id="HE797534">
    <property type="protein sequence ID" value="CCM06849.1"/>
    <property type="molecule type" value="Genomic_DNA"/>
</dbReference>
<dbReference type="AlphaFoldDB" id="J4H5J5"/>
<dbReference type="InParanoid" id="J4H5J5"/>
<evidence type="ECO:0000313" key="2">
    <source>
        <dbReference type="Proteomes" id="UP000006352"/>
    </source>
</evidence>
<keyword evidence="2" id="KW-1185">Reference proteome</keyword>
<dbReference type="RefSeq" id="XP_012176870.1">
    <property type="nucleotide sequence ID" value="XM_012321480.1"/>
</dbReference>
<evidence type="ECO:0000313" key="1">
    <source>
        <dbReference type="EMBL" id="CCM06849.1"/>
    </source>
</evidence>
<sequence>MSNVANQLPEGVSSGGDFTHSVLYLARWGHNFNANRIRPALDHRDTLSSLGDTDSVDWNEFSSAWGDHVLDASDGDVARLSFRRAFPDDIDELIIDSLANSKSDLSAQVALTSTKQLSSFAWTVGTTSFLGEMVKELSVFADEHQPGHLRLQPIVRFPAALARKLPTVKTVRISGRWHHSATPVFHQSFYWSLWDFSSVTELVITDLTFASFASFSRLLRALPGLTSLVCKRLNWKGQERDTVSPPVARTHLAFFSLYIEWCPMDEFLNWLSRAALEGHLQIQTLTLPSLNPHDLEQVKRLFPAIGPSLHHLTLGFGVMRMNVDGAVGANIELSGNLHLRTLTLNMLPKSDNGWVHLALSRVKSKCMRNVIVVVPELMSMEYLDKVGCEHIDEILGRPHFKSLRGLLFLYSKSDHQKAGDEKRDQWWRWICSILESRLPLARARGILHFRQISYADVSITAAAMGSWLLHKSRKPIISSGIVISIIATSQYLTPSLGT</sequence>
<dbReference type="SUPFAM" id="SSF52047">
    <property type="entry name" value="RNI-like"/>
    <property type="match status" value="1"/>
</dbReference>
<dbReference type="GeneID" id="24101749"/>